<dbReference type="AlphaFoldDB" id="X1IC61"/>
<dbReference type="EMBL" id="BARU01035377">
    <property type="protein sequence ID" value="GAH79971.1"/>
    <property type="molecule type" value="Genomic_DNA"/>
</dbReference>
<reference evidence="1" key="1">
    <citation type="journal article" date="2014" name="Front. Microbiol.">
        <title>High frequency of phylogenetically diverse reductive dehalogenase-homologous genes in deep subseafloor sedimentary metagenomes.</title>
        <authorList>
            <person name="Kawai M."/>
            <person name="Futagami T."/>
            <person name="Toyoda A."/>
            <person name="Takaki Y."/>
            <person name="Nishi S."/>
            <person name="Hori S."/>
            <person name="Arai W."/>
            <person name="Tsubouchi T."/>
            <person name="Morono Y."/>
            <person name="Uchiyama I."/>
            <person name="Ito T."/>
            <person name="Fujiyama A."/>
            <person name="Inagaki F."/>
            <person name="Takami H."/>
        </authorList>
    </citation>
    <scope>NUCLEOTIDE SEQUENCE</scope>
    <source>
        <strain evidence="1">Expedition CK06-06</strain>
    </source>
</reference>
<gene>
    <name evidence="1" type="ORF">S03H2_55397</name>
</gene>
<name>X1IC61_9ZZZZ</name>
<accession>X1IC61</accession>
<protein>
    <submittedName>
        <fullName evidence="1">Uncharacterized protein</fullName>
    </submittedName>
</protein>
<comment type="caution">
    <text evidence="1">The sequence shown here is derived from an EMBL/GenBank/DDBJ whole genome shotgun (WGS) entry which is preliminary data.</text>
</comment>
<evidence type="ECO:0000313" key="1">
    <source>
        <dbReference type="EMBL" id="GAH79971.1"/>
    </source>
</evidence>
<organism evidence="1">
    <name type="scientific">marine sediment metagenome</name>
    <dbReference type="NCBI Taxonomy" id="412755"/>
    <lineage>
        <taxon>unclassified sequences</taxon>
        <taxon>metagenomes</taxon>
        <taxon>ecological metagenomes</taxon>
    </lineage>
</organism>
<proteinExistence type="predicted"/>
<sequence>MSDMKDYLWLVKTNKGDFFITVLGNWTQEEAAKKIQLVFEKIKLDITAMIPRKRVTGPDDAMGTIYQQEEPKDELGFEFLGGKKLWEVCGRGTEYEAERIRLKKEMEVES</sequence>